<evidence type="ECO:0000256" key="1">
    <source>
        <dbReference type="ARBA" id="ARBA00022670"/>
    </source>
</evidence>
<dbReference type="PANTHER" id="PTHR11804">
    <property type="entry name" value="PROTEASE M3 THIMET OLIGOPEPTIDASE-RELATED"/>
    <property type="match status" value="1"/>
</dbReference>
<dbReference type="Proteomes" id="UP000782880">
    <property type="component" value="Unassembled WGS sequence"/>
</dbReference>
<comment type="function">
    <text evidence="6">Has oligopeptidase activity and degrades a variety of small bioactive peptides.</text>
</comment>
<keyword evidence="5 6" id="KW-0482">Metalloprotease</keyword>
<comment type="cofactor">
    <cofactor evidence="6">
        <name>Zn(2+)</name>
        <dbReference type="ChEBI" id="CHEBI:29105"/>
    </cofactor>
    <text evidence="6">Binds 1 zinc ion.</text>
</comment>
<keyword evidence="2 6" id="KW-0479">Metal-binding</keyword>
<keyword evidence="3 6" id="KW-0378">Hydrolase</keyword>
<dbReference type="GO" id="GO:0046872">
    <property type="term" value="F:metal ion binding"/>
    <property type="evidence" value="ECO:0007669"/>
    <property type="project" value="UniProtKB-UniRule"/>
</dbReference>
<dbReference type="Gene3D" id="1.10.1370.20">
    <property type="entry name" value="Oligoendopeptidase f, C-terminal domain"/>
    <property type="match status" value="1"/>
</dbReference>
<dbReference type="GO" id="GO:0006518">
    <property type="term" value="P:peptide metabolic process"/>
    <property type="evidence" value="ECO:0007669"/>
    <property type="project" value="TreeGrafter"/>
</dbReference>
<accession>A0A921ILG7</accession>
<dbReference type="NCBIfam" id="TIGR00181">
    <property type="entry name" value="pepF"/>
    <property type="match status" value="1"/>
</dbReference>
<reference evidence="9" key="1">
    <citation type="journal article" date="2021" name="PeerJ">
        <title>Extensive microbial diversity within the chicken gut microbiome revealed by metagenomics and culture.</title>
        <authorList>
            <person name="Gilroy R."/>
            <person name="Ravi A."/>
            <person name="Getino M."/>
            <person name="Pursley I."/>
            <person name="Horton D.L."/>
            <person name="Alikhan N.F."/>
            <person name="Baker D."/>
            <person name="Gharbi K."/>
            <person name="Hall N."/>
            <person name="Watson M."/>
            <person name="Adriaenssens E.M."/>
            <person name="Foster-Nyarko E."/>
            <person name="Jarju S."/>
            <person name="Secka A."/>
            <person name="Antonio M."/>
            <person name="Oren A."/>
            <person name="Chaudhuri R.R."/>
            <person name="La Ragione R."/>
            <person name="Hildebrand F."/>
            <person name="Pallen M.J."/>
        </authorList>
    </citation>
    <scope>NUCLEOTIDE SEQUENCE</scope>
    <source>
        <strain evidence="9">ChiBcec21-2208</strain>
    </source>
</reference>
<protein>
    <recommendedName>
        <fullName evidence="6">Oligopeptidase F</fullName>
        <ecNumber evidence="6">3.4.24.-</ecNumber>
    </recommendedName>
</protein>
<evidence type="ECO:0000256" key="2">
    <source>
        <dbReference type="ARBA" id="ARBA00022723"/>
    </source>
</evidence>
<evidence type="ECO:0000256" key="5">
    <source>
        <dbReference type="ARBA" id="ARBA00023049"/>
    </source>
</evidence>
<comment type="similarity">
    <text evidence="6">Belongs to the peptidase M3B family.</text>
</comment>
<dbReference type="Pfam" id="PF01432">
    <property type="entry name" value="Peptidase_M3"/>
    <property type="match status" value="1"/>
</dbReference>
<feature type="domain" description="Peptidase M3A/M3B catalytic" evidence="7">
    <location>
        <begin position="205"/>
        <end position="584"/>
    </location>
</feature>
<keyword evidence="4 6" id="KW-0862">Zinc</keyword>
<dbReference type="EC" id="3.4.24.-" evidence="6"/>
<dbReference type="InterPro" id="IPR013647">
    <property type="entry name" value="OligopepF_N_dom"/>
</dbReference>
<sequence>MAENIRERSQMDPAYTWQITDLYPDDNAWQADYERLQGVLQQLAGYAGHLNDSAATLLAFLQLQDQMAEQGDRLISYAYRKTDEDTRQAAYQEMSTRADNFIVAWGQALAFETPELLAIPEERLASFYKAEPRLEHYRLAMDRIRSKKDHTLSAAEEKLLAAAGSMGQAPGNIFALMNNADLTFADAVDSQGNAHPLTHGSYGSLMESTDRTLRESTFHSLYAGYGKLKNTCAAVLGAQMKQLQFFAEARKYPSALHAALAETEVPVEIYHNLIETVHQHLPAMHRYVKLRKWLLGVDELHYYDMYAPVVADEQMTIPFAEGKEMALEALAPLGAEYRSILEEGFANRWIDVYENTGKRSGAYSAGVYGVHPFVLLNYTDTLNDVFTLVHEMGHALHSYLSNREQSVTYSDYKIFVAEVASTCNEALLIQHLLGKTQEPKRRAYLINHFLERFRATLYRQTMFAEFELWCSEQTRQGKALTADSLCEKYAELNRLYYGDEIVADPEIALEWARIPHFYYNFYVYQYATGFASAVALSQRILREGEPAVADYLHFLSGGCSADPVTLLKGAGVDLSTPAPVASALEYFNTLLDEMEALLAR</sequence>
<evidence type="ECO:0000259" key="7">
    <source>
        <dbReference type="Pfam" id="PF01432"/>
    </source>
</evidence>
<comment type="caution">
    <text evidence="9">The sequence shown here is derived from an EMBL/GenBank/DDBJ whole genome shotgun (WGS) entry which is preliminary data.</text>
</comment>
<dbReference type="EMBL" id="DYVE01000262">
    <property type="protein sequence ID" value="HJG28999.1"/>
    <property type="molecule type" value="Genomic_DNA"/>
</dbReference>
<dbReference type="CDD" id="cd09608">
    <property type="entry name" value="M3B_PepF"/>
    <property type="match status" value="1"/>
</dbReference>
<evidence type="ECO:0000256" key="3">
    <source>
        <dbReference type="ARBA" id="ARBA00022801"/>
    </source>
</evidence>
<dbReference type="SUPFAM" id="SSF55486">
    <property type="entry name" value="Metalloproteases ('zincins'), catalytic domain"/>
    <property type="match status" value="1"/>
</dbReference>
<dbReference type="InterPro" id="IPR045090">
    <property type="entry name" value="Pept_M3A_M3B"/>
</dbReference>
<evidence type="ECO:0000259" key="8">
    <source>
        <dbReference type="Pfam" id="PF08439"/>
    </source>
</evidence>
<evidence type="ECO:0000313" key="9">
    <source>
        <dbReference type="EMBL" id="HJG28999.1"/>
    </source>
</evidence>
<evidence type="ECO:0000256" key="6">
    <source>
        <dbReference type="RuleBase" id="RU368091"/>
    </source>
</evidence>
<evidence type="ECO:0000256" key="4">
    <source>
        <dbReference type="ARBA" id="ARBA00022833"/>
    </source>
</evidence>
<evidence type="ECO:0000313" key="10">
    <source>
        <dbReference type="Proteomes" id="UP000782880"/>
    </source>
</evidence>
<proteinExistence type="inferred from homology"/>
<keyword evidence="1 6" id="KW-0645">Protease</keyword>
<dbReference type="PANTHER" id="PTHR11804:SF84">
    <property type="entry name" value="SACCHAROLYSIN"/>
    <property type="match status" value="1"/>
</dbReference>
<dbReference type="InterPro" id="IPR042088">
    <property type="entry name" value="OligoPept_F_C"/>
</dbReference>
<dbReference type="AlphaFoldDB" id="A0A921ILG7"/>
<dbReference type="GO" id="GO:0004222">
    <property type="term" value="F:metalloendopeptidase activity"/>
    <property type="evidence" value="ECO:0007669"/>
    <property type="project" value="UniProtKB-UniRule"/>
</dbReference>
<name>A0A921ILG7_9FIRM</name>
<feature type="domain" description="Oligopeptidase F N-terminal" evidence="8">
    <location>
        <begin position="115"/>
        <end position="184"/>
    </location>
</feature>
<dbReference type="Pfam" id="PF08439">
    <property type="entry name" value="Peptidase_M3_N"/>
    <property type="match status" value="1"/>
</dbReference>
<gene>
    <name evidence="9" type="primary">pepF</name>
    <name evidence="9" type="ORF">K8V20_10220</name>
</gene>
<dbReference type="Gene3D" id="1.20.140.70">
    <property type="entry name" value="Oligopeptidase f, N-terminal domain"/>
    <property type="match status" value="1"/>
</dbReference>
<dbReference type="InterPro" id="IPR004438">
    <property type="entry name" value="Peptidase_M3B"/>
</dbReference>
<reference evidence="9" key="2">
    <citation type="submission" date="2021-09" db="EMBL/GenBank/DDBJ databases">
        <authorList>
            <person name="Gilroy R."/>
        </authorList>
    </citation>
    <scope>NUCLEOTIDE SEQUENCE</scope>
    <source>
        <strain evidence="9">ChiBcec21-2208</strain>
    </source>
</reference>
<organism evidence="9 10">
    <name type="scientific">Subdoligranulum variabile</name>
    <dbReference type="NCBI Taxonomy" id="214851"/>
    <lineage>
        <taxon>Bacteria</taxon>
        <taxon>Bacillati</taxon>
        <taxon>Bacillota</taxon>
        <taxon>Clostridia</taxon>
        <taxon>Eubacteriales</taxon>
        <taxon>Oscillospiraceae</taxon>
        <taxon>Subdoligranulum</taxon>
    </lineage>
</organism>
<dbReference type="GO" id="GO:0006508">
    <property type="term" value="P:proteolysis"/>
    <property type="evidence" value="ECO:0007669"/>
    <property type="project" value="UniProtKB-KW"/>
</dbReference>
<dbReference type="InterPro" id="IPR001567">
    <property type="entry name" value="Pept_M3A_M3B_dom"/>
</dbReference>
<dbReference type="Gene3D" id="1.10.287.830">
    <property type="entry name" value="putative peptidase helix hairpin domain like"/>
    <property type="match status" value="1"/>
</dbReference>